<evidence type="ECO:0000313" key="2">
    <source>
        <dbReference type="EMBL" id="MBK8573696.1"/>
    </source>
</evidence>
<dbReference type="GO" id="GO:0016491">
    <property type="term" value="F:oxidoreductase activity"/>
    <property type="evidence" value="ECO:0007669"/>
    <property type="project" value="InterPro"/>
</dbReference>
<sequence>MHTGQAFSRLILGLWRIGDWGLSPAGVANLVQACLDLGIDTFDLADIYHDHACEALFGAALRTAPALRPRLRLITKCGIRLISPSRPQHRVKHYDTSREHLVASADHSLRALGVERLDLLLIHRPDPLMEADEVAAAFTALKEAGKVAAFGVSNFQPHQVDLLQSRLGEPLQAHQLEVSLGQTRALFDGTLDQAQRLRISPQAWSPLGGGRLLQALPESPLGRALTRLSGDLEATPEQVAIAWLLRHPARIHPVLGSGNPERLRRLAQAQSIQLDRQQWFQLLEAATGQEVP</sequence>
<reference evidence="2 3" key="1">
    <citation type="submission" date="2020-10" db="EMBL/GenBank/DDBJ databases">
        <title>Connecting structure to function with the recovery of over 1000 high-quality activated sludge metagenome-assembled genomes encoding full-length rRNA genes using long-read sequencing.</title>
        <authorList>
            <person name="Singleton C.M."/>
            <person name="Petriglieri F."/>
            <person name="Kristensen J.M."/>
            <person name="Kirkegaard R.H."/>
            <person name="Michaelsen T.Y."/>
            <person name="Andersen M.H."/>
            <person name="Karst S.M."/>
            <person name="Dueholm M.S."/>
            <person name="Nielsen P.H."/>
            <person name="Albertsen M."/>
        </authorList>
    </citation>
    <scope>NUCLEOTIDE SEQUENCE [LARGE SCALE GENOMIC DNA]</scope>
    <source>
        <strain evidence="2">OdNE_18-Q3-R46-58_MAXAC.008</strain>
    </source>
</reference>
<dbReference type="GO" id="GO:0005829">
    <property type="term" value="C:cytosol"/>
    <property type="evidence" value="ECO:0007669"/>
    <property type="project" value="TreeGrafter"/>
</dbReference>
<dbReference type="InterPro" id="IPR020471">
    <property type="entry name" value="AKR"/>
</dbReference>
<dbReference type="PRINTS" id="PR00069">
    <property type="entry name" value="ALDKETRDTASE"/>
</dbReference>
<dbReference type="InterPro" id="IPR050523">
    <property type="entry name" value="AKR_Detox_Biosynth"/>
</dbReference>
<accession>A0A936K716</accession>
<dbReference type="Gene3D" id="3.20.20.100">
    <property type="entry name" value="NADP-dependent oxidoreductase domain"/>
    <property type="match status" value="1"/>
</dbReference>
<dbReference type="InterPro" id="IPR036812">
    <property type="entry name" value="NAD(P)_OxRdtase_dom_sf"/>
</dbReference>
<gene>
    <name evidence="2" type="ORF">IPN91_13960</name>
</gene>
<comment type="caution">
    <text evidence="2">The sequence shown here is derived from an EMBL/GenBank/DDBJ whole genome shotgun (WGS) entry which is preliminary data.</text>
</comment>
<dbReference type="Pfam" id="PF00248">
    <property type="entry name" value="Aldo_ket_red"/>
    <property type="match status" value="1"/>
</dbReference>
<dbReference type="AlphaFoldDB" id="A0A936K716"/>
<name>A0A936K716_9BACT</name>
<evidence type="ECO:0000259" key="1">
    <source>
        <dbReference type="Pfam" id="PF00248"/>
    </source>
</evidence>
<dbReference type="SUPFAM" id="SSF51430">
    <property type="entry name" value="NAD(P)-linked oxidoreductase"/>
    <property type="match status" value="1"/>
</dbReference>
<feature type="domain" description="NADP-dependent oxidoreductase" evidence="1">
    <location>
        <begin position="9"/>
        <end position="282"/>
    </location>
</feature>
<dbReference type="InterPro" id="IPR023210">
    <property type="entry name" value="NADP_OxRdtase_dom"/>
</dbReference>
<dbReference type="Proteomes" id="UP000709959">
    <property type="component" value="Unassembled WGS sequence"/>
</dbReference>
<organism evidence="2 3">
    <name type="scientific">Candidatus Geothrix odensensis</name>
    <dbReference type="NCBI Taxonomy" id="2954440"/>
    <lineage>
        <taxon>Bacteria</taxon>
        <taxon>Pseudomonadati</taxon>
        <taxon>Acidobacteriota</taxon>
        <taxon>Holophagae</taxon>
        <taxon>Holophagales</taxon>
        <taxon>Holophagaceae</taxon>
        <taxon>Geothrix</taxon>
    </lineage>
</organism>
<evidence type="ECO:0000313" key="3">
    <source>
        <dbReference type="Proteomes" id="UP000709959"/>
    </source>
</evidence>
<dbReference type="EMBL" id="JADKCH010000027">
    <property type="protein sequence ID" value="MBK8573696.1"/>
    <property type="molecule type" value="Genomic_DNA"/>
</dbReference>
<dbReference type="CDD" id="cd19092">
    <property type="entry name" value="AKR_BsYcsN_EcYdhF-like"/>
    <property type="match status" value="1"/>
</dbReference>
<dbReference type="PANTHER" id="PTHR43364">
    <property type="entry name" value="NADH-SPECIFIC METHYLGLYOXAL REDUCTASE-RELATED"/>
    <property type="match status" value="1"/>
</dbReference>
<protein>
    <submittedName>
        <fullName evidence="2">Aldo/keto reductase</fullName>
    </submittedName>
</protein>
<dbReference type="PANTHER" id="PTHR43364:SF1">
    <property type="entry name" value="OXIDOREDUCTASE YDHF"/>
    <property type="match status" value="1"/>
</dbReference>
<proteinExistence type="predicted"/>